<dbReference type="PANTHER" id="PTHR11048">
    <property type="entry name" value="PRENYLTRANSFERASES"/>
    <property type="match status" value="1"/>
</dbReference>
<keyword evidence="9" id="KW-0414">Isoprene biosynthesis</keyword>
<dbReference type="GO" id="GO:0005743">
    <property type="term" value="C:mitochondrial inner membrane"/>
    <property type="evidence" value="ECO:0007669"/>
    <property type="project" value="UniProtKB-SubCell"/>
</dbReference>
<keyword evidence="9" id="KW-0496">Mitochondrion</keyword>
<dbReference type="GO" id="GO:0006744">
    <property type="term" value="P:ubiquinone biosynthetic process"/>
    <property type="evidence" value="ECO:0007669"/>
    <property type="project" value="UniProtKB-UniRule"/>
</dbReference>
<feature type="transmembrane region" description="Helical" evidence="9">
    <location>
        <begin position="181"/>
        <end position="202"/>
    </location>
</feature>
<dbReference type="EC" id="2.5.1.39" evidence="9"/>
<reference evidence="10 11" key="1">
    <citation type="submission" date="2016-08" db="EMBL/GenBank/DDBJ databases">
        <authorList>
            <consortium name="Lentinula edodes genome sequencing consortium"/>
            <person name="Sakamoto Y."/>
            <person name="Nakade K."/>
            <person name="Sato S."/>
            <person name="Yoshida Y."/>
            <person name="Miyazaki K."/>
            <person name="Natsume S."/>
            <person name="Konno N."/>
        </authorList>
    </citation>
    <scope>NUCLEOTIDE SEQUENCE [LARGE SCALE GENOMIC DNA]</scope>
    <source>
        <strain evidence="10 11">NBRC 111202</strain>
    </source>
</reference>
<dbReference type="Gene3D" id="1.10.357.140">
    <property type="entry name" value="UbiA prenyltransferase"/>
    <property type="match status" value="1"/>
</dbReference>
<accession>A0A1Q3DYI0</accession>
<keyword evidence="8 9" id="KW-0472">Membrane</keyword>
<evidence type="ECO:0000313" key="10">
    <source>
        <dbReference type="EMBL" id="GAW00055.1"/>
    </source>
</evidence>
<feature type="transmembrane region" description="Helical" evidence="9">
    <location>
        <begin position="21"/>
        <end position="41"/>
    </location>
</feature>
<protein>
    <recommendedName>
        <fullName evidence="9">4-hydroxybenzoate polyprenyltransferase, mitochondrial</fullName>
        <shortName evidence="9">4-HB polyprenyltransferase</shortName>
        <ecNumber evidence="9">2.5.1.39</ecNumber>
    </recommendedName>
    <alternativeName>
        <fullName evidence="9">Para-hydroxybenzoate--polyprenyltransferase</fullName>
        <shortName evidence="9">PHB:PPT</shortName>
        <shortName evidence="9">PHB:polyprenyltransferase</shortName>
    </alternativeName>
</protein>
<sequence length="307" mass="33965">MSSVSKPSALSNYYRLARMHAPVGTFLFFWPFAYALLMSAYKTNMPLSALITRLVVYGVGSLTLRSAACVWNDICDVDFDRQVERTKVRPLASGAVSMAGAYTYLISLTLAFVATLYMLESKEAFYQGVFDVAVLNLIYPLMKRVTYLPQAWLGLAINWGFVVAWVDVSGRSVTSWHDFEVLAYGMVSLASWTIVYDTIYACQDLNDDKRAGVKSTALLFGSYLPAILRLFAAIYIGSLAYIGYLNGQGAWFYGVSVIGSAVHMLWQLGTHNPMNAANCKERFDSNINLGGIVTSGLLVDYLVRVVI</sequence>
<comment type="similarity">
    <text evidence="4 9">Belongs to the UbiA prenyltransferase family.</text>
</comment>
<organism evidence="10 11">
    <name type="scientific">Lentinula edodes</name>
    <name type="common">Shiitake mushroom</name>
    <name type="synonym">Lentinus edodes</name>
    <dbReference type="NCBI Taxonomy" id="5353"/>
    <lineage>
        <taxon>Eukaryota</taxon>
        <taxon>Fungi</taxon>
        <taxon>Dikarya</taxon>
        <taxon>Basidiomycota</taxon>
        <taxon>Agaricomycotina</taxon>
        <taxon>Agaricomycetes</taxon>
        <taxon>Agaricomycetidae</taxon>
        <taxon>Agaricales</taxon>
        <taxon>Marasmiineae</taxon>
        <taxon>Omphalotaceae</taxon>
        <taxon>Lentinula</taxon>
    </lineage>
</organism>
<evidence type="ECO:0000256" key="2">
    <source>
        <dbReference type="ARBA" id="ARBA00004141"/>
    </source>
</evidence>
<dbReference type="UniPathway" id="UPA00232"/>
<dbReference type="GO" id="GO:0008299">
    <property type="term" value="P:isoprenoid biosynthetic process"/>
    <property type="evidence" value="ECO:0007669"/>
    <property type="project" value="UniProtKB-UniRule"/>
</dbReference>
<evidence type="ECO:0000256" key="9">
    <source>
        <dbReference type="HAMAP-Rule" id="MF_03189"/>
    </source>
</evidence>
<dbReference type="HAMAP" id="MF_01635">
    <property type="entry name" value="UbiA"/>
    <property type="match status" value="1"/>
</dbReference>
<comment type="pathway">
    <text evidence="3">Secondary metabolite biosynthesis.</text>
</comment>
<proteinExistence type="inferred from homology"/>
<dbReference type="PANTHER" id="PTHR11048:SF28">
    <property type="entry name" value="4-HYDROXYBENZOATE POLYPRENYLTRANSFERASE, MITOCHONDRIAL"/>
    <property type="match status" value="1"/>
</dbReference>
<keyword evidence="6 9" id="KW-0812">Transmembrane</keyword>
<keyword evidence="9" id="KW-0831">Ubiquinone biosynthesis</keyword>
<comment type="catalytic activity">
    <reaction evidence="9">
        <text>an all-trans-polyprenyl diphosphate + 4-hydroxybenzoate = a 4-hydroxy-3-(all-trans-polyprenyl)benzoate + diphosphate</text>
        <dbReference type="Rhea" id="RHEA:44504"/>
        <dbReference type="Rhea" id="RHEA-COMP:9514"/>
        <dbReference type="Rhea" id="RHEA-COMP:9564"/>
        <dbReference type="ChEBI" id="CHEBI:17879"/>
        <dbReference type="ChEBI" id="CHEBI:33019"/>
        <dbReference type="ChEBI" id="CHEBI:58914"/>
        <dbReference type="ChEBI" id="CHEBI:78396"/>
        <dbReference type="EC" id="2.5.1.39"/>
    </reaction>
</comment>
<dbReference type="InterPro" id="IPR000537">
    <property type="entry name" value="UbiA_prenyltransferase"/>
</dbReference>
<dbReference type="FunFam" id="1.20.120.1780:FF:000001">
    <property type="entry name" value="4-hydroxybenzoate octaprenyltransferase"/>
    <property type="match status" value="1"/>
</dbReference>
<gene>
    <name evidence="10" type="ORF">LENED_001547</name>
</gene>
<comment type="function">
    <text evidence="9">Catalyzes the prenylation of para-hydroxybenzoate (PHB) with an all-trans polyprenyl group. Mediates the second step in the final reaction sequence of coenzyme Q (CoQ) biosynthesis, which is the condensation of the polyisoprenoid side chain with PHB, generating the first membrane-bound Q intermediate.</text>
</comment>
<keyword evidence="11" id="KW-1185">Reference proteome</keyword>
<name>A0A1Q3DYI0_LENED</name>
<feature type="transmembrane region" description="Helical" evidence="9">
    <location>
        <begin position="91"/>
        <end position="118"/>
    </location>
</feature>
<feature type="transmembrane region" description="Helical" evidence="9">
    <location>
        <begin position="124"/>
        <end position="142"/>
    </location>
</feature>
<feature type="transmembrane region" description="Helical" evidence="9">
    <location>
        <begin position="250"/>
        <end position="268"/>
    </location>
</feature>
<evidence type="ECO:0000313" key="11">
    <source>
        <dbReference type="Proteomes" id="UP000188533"/>
    </source>
</evidence>
<feature type="transmembrane region" description="Helical" evidence="9">
    <location>
        <begin position="223"/>
        <end position="244"/>
    </location>
</feature>
<dbReference type="EMBL" id="BDGU01000022">
    <property type="protein sequence ID" value="GAW00055.1"/>
    <property type="molecule type" value="Genomic_DNA"/>
</dbReference>
<dbReference type="GO" id="GO:0008412">
    <property type="term" value="F:4-hydroxybenzoate polyprenyltransferase activity"/>
    <property type="evidence" value="ECO:0007669"/>
    <property type="project" value="UniProtKB-EC"/>
</dbReference>
<dbReference type="InterPro" id="IPR044878">
    <property type="entry name" value="UbiA_sf"/>
</dbReference>
<dbReference type="STRING" id="5353.A0A1Q3DYI0"/>
<comment type="subcellular location">
    <subcellularLocation>
        <location evidence="2">Membrane</location>
        <topology evidence="2">Multi-pass membrane protein</topology>
    </subcellularLocation>
    <subcellularLocation>
        <location evidence="9">Mitochondrion inner membrane</location>
        <topology evidence="9">Multi-pass membrane protein</topology>
        <orientation evidence="9">Matrix side</orientation>
    </subcellularLocation>
</comment>
<dbReference type="CDD" id="cd13959">
    <property type="entry name" value="PT_UbiA_COQ2"/>
    <property type="match status" value="1"/>
</dbReference>
<comment type="caution">
    <text evidence="10">The sequence shown here is derived from an EMBL/GenBank/DDBJ whole genome shotgun (WGS) entry which is preliminary data.</text>
</comment>
<keyword evidence="9" id="KW-0999">Mitochondrion inner membrane</keyword>
<evidence type="ECO:0000256" key="3">
    <source>
        <dbReference type="ARBA" id="ARBA00005179"/>
    </source>
</evidence>
<dbReference type="FunFam" id="1.10.357.140:FF:000008">
    <property type="entry name" value="4-hydroxybenzoate octaprenyltransferase"/>
    <property type="match status" value="1"/>
</dbReference>
<feature type="transmembrane region" description="Helical" evidence="9">
    <location>
        <begin position="151"/>
        <end position="169"/>
    </location>
</feature>
<dbReference type="AlphaFoldDB" id="A0A1Q3DYI0"/>
<evidence type="ECO:0000256" key="4">
    <source>
        <dbReference type="ARBA" id="ARBA00005985"/>
    </source>
</evidence>
<evidence type="ECO:0000256" key="5">
    <source>
        <dbReference type="ARBA" id="ARBA00022679"/>
    </source>
</evidence>
<comment type="cofactor">
    <cofactor evidence="1 9">
        <name>Mg(2+)</name>
        <dbReference type="ChEBI" id="CHEBI:18420"/>
    </cofactor>
</comment>
<keyword evidence="5 9" id="KW-0808">Transferase</keyword>
<feature type="transmembrane region" description="Helical" evidence="9">
    <location>
        <begin position="47"/>
        <end position="71"/>
    </location>
</feature>
<dbReference type="InterPro" id="IPR030470">
    <property type="entry name" value="UbiA_prenylTrfase_CS"/>
</dbReference>
<keyword evidence="7 9" id="KW-1133">Transmembrane helix</keyword>
<dbReference type="Gene3D" id="1.20.120.1780">
    <property type="entry name" value="UbiA prenyltransferase"/>
    <property type="match status" value="1"/>
</dbReference>
<evidence type="ECO:0000256" key="1">
    <source>
        <dbReference type="ARBA" id="ARBA00001946"/>
    </source>
</evidence>
<evidence type="ECO:0000256" key="8">
    <source>
        <dbReference type="ARBA" id="ARBA00023136"/>
    </source>
</evidence>
<evidence type="ECO:0000256" key="6">
    <source>
        <dbReference type="ARBA" id="ARBA00022692"/>
    </source>
</evidence>
<dbReference type="InterPro" id="IPR039653">
    <property type="entry name" value="Prenyltransferase"/>
</dbReference>
<dbReference type="InterPro" id="IPR006370">
    <property type="entry name" value="HB_polyprenyltransferase-like"/>
</dbReference>
<dbReference type="Pfam" id="PF01040">
    <property type="entry name" value="UbiA"/>
    <property type="match status" value="1"/>
</dbReference>
<dbReference type="PROSITE" id="PS00943">
    <property type="entry name" value="UBIA"/>
    <property type="match status" value="1"/>
</dbReference>
<dbReference type="Proteomes" id="UP000188533">
    <property type="component" value="Unassembled WGS sequence"/>
</dbReference>
<evidence type="ECO:0000256" key="7">
    <source>
        <dbReference type="ARBA" id="ARBA00022989"/>
    </source>
</evidence>
<reference evidence="10 11" key="2">
    <citation type="submission" date="2017-02" db="EMBL/GenBank/DDBJ databases">
        <title>A genome survey and senescence transcriptome analysis in Lentinula edodes.</title>
        <authorList>
            <person name="Sakamoto Y."/>
            <person name="Nakade K."/>
            <person name="Sato S."/>
            <person name="Yoshida Y."/>
            <person name="Miyazaki K."/>
            <person name="Natsume S."/>
            <person name="Konno N."/>
        </authorList>
    </citation>
    <scope>NUCLEOTIDE SEQUENCE [LARGE SCALE GENOMIC DNA]</scope>
    <source>
        <strain evidence="10 11">NBRC 111202</strain>
    </source>
</reference>
<comment type="pathway">
    <text evidence="9">Cofactor biosynthesis; ubiquinone biosynthesis.</text>
</comment>